<gene>
    <name evidence="7" type="ORF">APZ19_23015</name>
    <name evidence="6" type="ORF">D0812_26300</name>
</gene>
<dbReference type="InterPro" id="IPR005119">
    <property type="entry name" value="LysR_subst-bd"/>
</dbReference>
<name>A0AAP9GGY9_9VIBR</name>
<keyword evidence="4" id="KW-0804">Transcription</keyword>
<dbReference type="InterPro" id="IPR036390">
    <property type="entry name" value="WH_DNA-bd_sf"/>
</dbReference>
<dbReference type="RefSeq" id="WP_054822288.1">
    <property type="nucleotide sequence ID" value="NZ_CP033138.1"/>
</dbReference>
<evidence type="ECO:0000256" key="2">
    <source>
        <dbReference type="ARBA" id="ARBA00023015"/>
    </source>
</evidence>
<keyword evidence="8" id="KW-1185">Reference proteome</keyword>
<dbReference type="InterPro" id="IPR036388">
    <property type="entry name" value="WH-like_DNA-bd_sf"/>
</dbReference>
<dbReference type="Pfam" id="PF00126">
    <property type="entry name" value="HTH_1"/>
    <property type="match status" value="1"/>
</dbReference>
<dbReference type="Gene3D" id="3.40.190.290">
    <property type="match status" value="1"/>
</dbReference>
<keyword evidence="3" id="KW-0238">DNA-binding</keyword>
<evidence type="ECO:0000313" key="6">
    <source>
        <dbReference type="EMBL" id="AYO17863.1"/>
    </source>
</evidence>
<evidence type="ECO:0000256" key="1">
    <source>
        <dbReference type="ARBA" id="ARBA00009437"/>
    </source>
</evidence>
<dbReference type="EMBL" id="CP045860">
    <property type="protein sequence ID" value="QGH49968.1"/>
    <property type="molecule type" value="Genomic_DNA"/>
</dbReference>
<dbReference type="PANTHER" id="PTHR30126">
    <property type="entry name" value="HTH-TYPE TRANSCRIPTIONAL REGULATOR"/>
    <property type="match status" value="1"/>
</dbReference>
<reference evidence="7" key="3">
    <citation type="submission" date="2019-11" db="EMBL/GenBank/DDBJ databases">
        <title>Complete genome sequence of Vibrio owensii SH-14 isolated from shrimp with acute hepatopancreatic necrosis diease.</title>
        <authorList>
            <person name="Liang X."/>
            <person name="Wang Y."/>
        </authorList>
    </citation>
    <scope>NUCLEOTIDE SEQUENCE</scope>
    <source>
        <strain evidence="7">SH14</strain>
    </source>
</reference>
<proteinExistence type="inferred from homology"/>
<dbReference type="CDD" id="cd05466">
    <property type="entry name" value="PBP2_LTTR_substrate"/>
    <property type="match status" value="1"/>
</dbReference>
<evidence type="ECO:0000259" key="5">
    <source>
        <dbReference type="PROSITE" id="PS50931"/>
    </source>
</evidence>
<dbReference type="SUPFAM" id="SSF46785">
    <property type="entry name" value="Winged helix' DNA-binding domain"/>
    <property type="match status" value="1"/>
</dbReference>
<dbReference type="Pfam" id="PF03466">
    <property type="entry name" value="LysR_substrate"/>
    <property type="match status" value="1"/>
</dbReference>
<dbReference type="SUPFAM" id="SSF53850">
    <property type="entry name" value="Periplasmic binding protein-like II"/>
    <property type="match status" value="1"/>
</dbReference>
<accession>A0AAP9GGY9</accession>
<evidence type="ECO:0000313" key="8">
    <source>
        <dbReference type="Proteomes" id="UP000272136"/>
    </source>
</evidence>
<reference evidence="6 8" key="2">
    <citation type="submission" date="2018-10" db="EMBL/GenBank/DDBJ databases">
        <title>Whole Genome of Vibrio owensii strain 170502, isolated from Acute Hepatopancreatic Necrosis Disease (AHPND) shrimp.</title>
        <authorList>
            <person name="Yan M."/>
            <person name="Wang X."/>
            <person name="Wang Y."/>
        </authorList>
    </citation>
    <scope>NUCLEOTIDE SEQUENCE [LARGE SCALE GENOMIC DNA]</scope>
    <source>
        <strain evidence="6 8">1700302</strain>
    </source>
</reference>
<dbReference type="GO" id="GO:0003700">
    <property type="term" value="F:DNA-binding transcription factor activity"/>
    <property type="evidence" value="ECO:0007669"/>
    <property type="project" value="InterPro"/>
</dbReference>
<reference evidence="7 9" key="1">
    <citation type="journal article" date="2015" name="Genome Announc.">
        <title>Draft Genome Sequence of Vibrio owensii Strain SH-14, Which Causes Shrimp Acute Hepatopancreatic Necrosis Disease.</title>
        <authorList>
            <person name="Liu L."/>
            <person name="Xiao J."/>
            <person name="Xia X."/>
            <person name="Pan Y."/>
            <person name="Yan S."/>
            <person name="Wang Y."/>
        </authorList>
    </citation>
    <scope>NUCLEOTIDE SEQUENCE [LARGE SCALE GENOMIC DNA]</scope>
    <source>
        <strain evidence="7 9">SH14</strain>
    </source>
</reference>
<dbReference type="InterPro" id="IPR000847">
    <property type="entry name" value="LysR_HTH_N"/>
</dbReference>
<evidence type="ECO:0000313" key="7">
    <source>
        <dbReference type="EMBL" id="QGH49968.1"/>
    </source>
</evidence>
<keyword evidence="2" id="KW-0805">Transcription regulation</keyword>
<evidence type="ECO:0000256" key="3">
    <source>
        <dbReference type="ARBA" id="ARBA00023125"/>
    </source>
</evidence>
<dbReference type="Proteomes" id="UP000272136">
    <property type="component" value="Chromosome 2"/>
</dbReference>
<dbReference type="PANTHER" id="PTHR30126:SF91">
    <property type="entry name" value="LYSR FAMILY TRANSCRIPTIONAL REGULATOR"/>
    <property type="match status" value="1"/>
</dbReference>
<evidence type="ECO:0000313" key="9">
    <source>
        <dbReference type="Proteomes" id="UP000390336"/>
    </source>
</evidence>
<comment type="similarity">
    <text evidence="1">Belongs to the LysR transcriptional regulatory family.</text>
</comment>
<organism evidence="7 9">
    <name type="scientific">Vibrio owensii</name>
    <dbReference type="NCBI Taxonomy" id="696485"/>
    <lineage>
        <taxon>Bacteria</taxon>
        <taxon>Pseudomonadati</taxon>
        <taxon>Pseudomonadota</taxon>
        <taxon>Gammaproteobacteria</taxon>
        <taxon>Vibrionales</taxon>
        <taxon>Vibrionaceae</taxon>
        <taxon>Vibrio</taxon>
    </lineage>
</organism>
<dbReference type="AlphaFoldDB" id="A0AAP9GGY9"/>
<sequence length="300" mass="33786">MHISYEQITAFVAVAECGSFSAAAKQLNKHRTTLGQVITNLEIEINMTLFDRSTRYPQLTEEGLALYQHAKNLAETTKSFERLCQSTEQGNESQITICHSELVPGKLIQDVMIGIRKKFPLVKVNWLHKNNHETKALFEQDAADLAVMLVPTGNATTAFSYTYLLNLPFVVCATSEFIKQHQIVDLTSLKRARQLLMADFHHTGIAQTLTISNLAQQIESVNVLKNLLVAGDGWAIVPTHCVEDLLTTQQLQAIEIDELHAVLQFPINLWQHNRLAGPVTREMIRLFKEHSHVHTIPSED</sequence>
<protein>
    <submittedName>
        <fullName evidence="7">LysR family transcriptional regulator</fullName>
    </submittedName>
</protein>
<dbReference type="Gene3D" id="1.10.10.10">
    <property type="entry name" value="Winged helix-like DNA-binding domain superfamily/Winged helix DNA-binding domain"/>
    <property type="match status" value="1"/>
</dbReference>
<evidence type="ECO:0000256" key="4">
    <source>
        <dbReference type="ARBA" id="ARBA00023163"/>
    </source>
</evidence>
<dbReference type="PROSITE" id="PS50931">
    <property type="entry name" value="HTH_LYSR"/>
    <property type="match status" value="1"/>
</dbReference>
<feature type="domain" description="HTH lysR-type" evidence="5">
    <location>
        <begin position="3"/>
        <end position="60"/>
    </location>
</feature>
<dbReference type="GO" id="GO:0000976">
    <property type="term" value="F:transcription cis-regulatory region binding"/>
    <property type="evidence" value="ECO:0007669"/>
    <property type="project" value="TreeGrafter"/>
</dbReference>
<dbReference type="Proteomes" id="UP000390336">
    <property type="component" value="Chromosome 2"/>
</dbReference>
<dbReference type="EMBL" id="CP033138">
    <property type="protein sequence ID" value="AYO17863.1"/>
    <property type="molecule type" value="Genomic_DNA"/>
</dbReference>